<dbReference type="GO" id="GO:0016491">
    <property type="term" value="F:oxidoreductase activity"/>
    <property type="evidence" value="ECO:0007669"/>
    <property type="project" value="InterPro"/>
</dbReference>
<evidence type="ECO:0000256" key="3">
    <source>
        <dbReference type="ARBA" id="ARBA00022692"/>
    </source>
</evidence>
<dbReference type="InterPro" id="IPR004813">
    <property type="entry name" value="OPT"/>
</dbReference>
<evidence type="ECO:0000256" key="14">
    <source>
        <dbReference type="RuleBase" id="RU365002"/>
    </source>
</evidence>
<dbReference type="InterPro" id="IPR019574">
    <property type="entry name" value="NADH_UbQ_OxRdtase_Gsu_4Fe4S-bd"/>
</dbReference>
<dbReference type="Gene3D" id="3.10.20.740">
    <property type="match status" value="1"/>
</dbReference>
<evidence type="ECO:0000256" key="5">
    <source>
        <dbReference type="ARBA" id="ARBA00022801"/>
    </source>
</evidence>
<dbReference type="PROSITE" id="PS51839">
    <property type="entry name" value="4FE4S_HC3"/>
    <property type="match status" value="1"/>
</dbReference>
<dbReference type="SUPFAM" id="SSF54292">
    <property type="entry name" value="2Fe-2S ferredoxin-like"/>
    <property type="match status" value="1"/>
</dbReference>
<keyword evidence="9 15" id="KW-0472">Membrane</keyword>
<evidence type="ECO:0000256" key="12">
    <source>
        <dbReference type="ARBA" id="ARBA00035393"/>
    </source>
</evidence>
<dbReference type="InterPro" id="IPR019438">
    <property type="entry name" value="Q_salvage"/>
</dbReference>
<evidence type="ECO:0000256" key="2">
    <source>
        <dbReference type="ARBA" id="ARBA00022448"/>
    </source>
</evidence>
<evidence type="ECO:0000313" key="17">
    <source>
        <dbReference type="EMBL" id="RWR86283.1"/>
    </source>
</evidence>
<comment type="subcellular location">
    <subcellularLocation>
        <location evidence="1">Membrane</location>
        <topology evidence="1">Multi-pass membrane protein</topology>
    </subcellularLocation>
</comment>
<keyword evidence="7" id="KW-0408">Iron</keyword>
<feature type="transmembrane region" description="Helical" evidence="15">
    <location>
        <begin position="339"/>
        <end position="361"/>
    </location>
</feature>
<dbReference type="GO" id="GO:0046872">
    <property type="term" value="F:metal ion binding"/>
    <property type="evidence" value="ECO:0007669"/>
    <property type="project" value="UniProtKB-KW"/>
</dbReference>
<dbReference type="Pfam" id="PF10343">
    <property type="entry name" value="Q_salvage"/>
    <property type="match status" value="1"/>
</dbReference>
<dbReference type="Pfam" id="PF03169">
    <property type="entry name" value="OPT"/>
    <property type="match status" value="1"/>
</dbReference>
<proteinExistence type="inferred from homology"/>
<comment type="similarity">
    <text evidence="10 14">Belongs to the QNG1 protein family.</text>
</comment>
<dbReference type="AlphaFoldDB" id="A0A443P680"/>
<evidence type="ECO:0000256" key="6">
    <source>
        <dbReference type="ARBA" id="ARBA00022989"/>
    </source>
</evidence>
<evidence type="ECO:0000256" key="15">
    <source>
        <dbReference type="SAM" id="Phobius"/>
    </source>
</evidence>
<evidence type="ECO:0000313" key="18">
    <source>
        <dbReference type="Proteomes" id="UP000283530"/>
    </source>
</evidence>
<evidence type="ECO:0000256" key="11">
    <source>
        <dbReference type="ARBA" id="ARBA00035306"/>
    </source>
</evidence>
<evidence type="ECO:0000256" key="8">
    <source>
        <dbReference type="ARBA" id="ARBA00023014"/>
    </source>
</evidence>
<dbReference type="InterPro" id="IPR036010">
    <property type="entry name" value="2Fe-2S_ferredoxin-like_sf"/>
</dbReference>
<organism evidence="17 18">
    <name type="scientific">Cinnamomum micranthum f. kanehirae</name>
    <dbReference type="NCBI Taxonomy" id="337451"/>
    <lineage>
        <taxon>Eukaryota</taxon>
        <taxon>Viridiplantae</taxon>
        <taxon>Streptophyta</taxon>
        <taxon>Embryophyta</taxon>
        <taxon>Tracheophyta</taxon>
        <taxon>Spermatophyta</taxon>
        <taxon>Magnoliopsida</taxon>
        <taxon>Magnoliidae</taxon>
        <taxon>Laurales</taxon>
        <taxon>Lauraceae</taxon>
        <taxon>Cinnamomum</taxon>
    </lineage>
</organism>
<name>A0A443P680_9MAGN</name>
<feature type="domain" description="4Fe-4S His(Cys)3-ligated-type" evidence="16">
    <location>
        <begin position="64"/>
        <end position="103"/>
    </location>
</feature>
<dbReference type="GO" id="GO:0016787">
    <property type="term" value="F:hydrolase activity"/>
    <property type="evidence" value="ECO:0007669"/>
    <property type="project" value="UniProtKB-KW"/>
</dbReference>
<dbReference type="STRING" id="337451.A0A443P680"/>
<sequence>MPWQVANRDITIPGESPQYRNLYREDISETCHVCLVEVEKLPKPVISCAMPALLEMTIKTYTLVAKKAREDMMEFLLVNHLLGFPIFDPGGECDHQDQLMAFGSEIKRSFAGKASKHVGACGKCARSLVALITRHFEDFRDHSLYKGHQVFLYKRAHIFASNLWSAFKGQGHGELCGMGLITIFAYYIVLAVLRELGVLQNSLALAGTIDANDEINSGREEEVEKTKDLIKAKFRKQGSSVEFLVQVREYTKKKKRTFWSPLHHGRGEEYFSLTYQREQLQADSKNIITEYIVGLILLGRPITKVYFELYGYTSMTQDIFFLSDFKLGHYTKTLPRSMFLVKFIGTIVVGTIILGTVVVELHRSHMP</sequence>
<comment type="function">
    <text evidence="14">Catalyzes the hydrolysis of queuosine 5'-phosphate, releasing the nucleobase queuine (q). Is required for salvage of queuine from exogenous queuosine (Q) that is imported and then converted to queuosine 5'-phosphate intracellularly.</text>
</comment>
<evidence type="ECO:0000256" key="4">
    <source>
        <dbReference type="ARBA" id="ARBA00022723"/>
    </source>
</evidence>
<accession>A0A443P680</accession>
<dbReference type="EC" id="3.2.2.-" evidence="14"/>
<comment type="catalytic activity">
    <reaction evidence="13 14">
        <text>queuosine 5'-phosphate + H2O = queuine + D-ribose 5-phosphate</text>
        <dbReference type="Rhea" id="RHEA:75387"/>
        <dbReference type="ChEBI" id="CHEBI:15377"/>
        <dbReference type="ChEBI" id="CHEBI:17433"/>
        <dbReference type="ChEBI" id="CHEBI:78346"/>
        <dbReference type="ChEBI" id="CHEBI:194371"/>
    </reaction>
    <physiologicalReaction direction="left-to-right" evidence="13 14">
        <dbReference type="Rhea" id="RHEA:75388"/>
    </physiologicalReaction>
</comment>
<dbReference type="GO" id="GO:0006400">
    <property type="term" value="P:tRNA modification"/>
    <property type="evidence" value="ECO:0007669"/>
    <property type="project" value="TreeGrafter"/>
</dbReference>
<keyword evidence="18" id="KW-1185">Reference proteome</keyword>
<keyword evidence="3 15" id="KW-0812">Transmembrane</keyword>
<dbReference type="GO" id="GO:0035673">
    <property type="term" value="F:oligopeptide transmembrane transporter activity"/>
    <property type="evidence" value="ECO:0007669"/>
    <property type="project" value="InterPro"/>
</dbReference>
<dbReference type="Proteomes" id="UP000283530">
    <property type="component" value="Unassembled WGS sequence"/>
</dbReference>
<evidence type="ECO:0000256" key="7">
    <source>
        <dbReference type="ARBA" id="ARBA00023004"/>
    </source>
</evidence>
<comment type="caution">
    <text evidence="17">The sequence shown here is derived from an EMBL/GenBank/DDBJ whole genome shotgun (WGS) entry which is preliminary data.</text>
</comment>
<protein>
    <recommendedName>
        <fullName evidence="11 14">Queuosine 5'-phosphate N-glycosylase/hydrolase</fullName>
        <ecNumber evidence="14">3.2.2.-</ecNumber>
    </recommendedName>
    <alternativeName>
        <fullName evidence="12 14">Queuosine-nucleotide N-glycosylase/hydrolase</fullName>
    </alternativeName>
</protein>
<dbReference type="OrthoDB" id="416777at2759"/>
<keyword evidence="8" id="KW-0411">Iron-sulfur</keyword>
<keyword evidence="5 14" id="KW-0378">Hydrolase</keyword>
<keyword evidence="2" id="KW-0813">Transport</keyword>
<feature type="transmembrane region" description="Helical" evidence="15">
    <location>
        <begin position="175"/>
        <end position="193"/>
    </location>
</feature>
<evidence type="ECO:0000259" key="16">
    <source>
        <dbReference type="PROSITE" id="PS51839"/>
    </source>
</evidence>
<evidence type="ECO:0000256" key="10">
    <source>
        <dbReference type="ARBA" id="ARBA00035119"/>
    </source>
</evidence>
<dbReference type="EMBL" id="QPKB01000006">
    <property type="protein sequence ID" value="RWR86283.1"/>
    <property type="molecule type" value="Genomic_DNA"/>
</dbReference>
<evidence type="ECO:0000256" key="1">
    <source>
        <dbReference type="ARBA" id="ARBA00004141"/>
    </source>
</evidence>
<evidence type="ECO:0000256" key="13">
    <source>
        <dbReference type="ARBA" id="ARBA00048204"/>
    </source>
</evidence>
<keyword evidence="4" id="KW-0479">Metal-binding</keyword>
<reference evidence="17 18" key="1">
    <citation type="journal article" date="2019" name="Nat. Plants">
        <title>Stout camphor tree genome fills gaps in understanding of flowering plant genome evolution.</title>
        <authorList>
            <person name="Chaw S.M."/>
            <person name="Liu Y.C."/>
            <person name="Wu Y.W."/>
            <person name="Wang H.Y."/>
            <person name="Lin C.I."/>
            <person name="Wu C.S."/>
            <person name="Ke H.M."/>
            <person name="Chang L.Y."/>
            <person name="Hsu C.Y."/>
            <person name="Yang H.T."/>
            <person name="Sudianto E."/>
            <person name="Hsu M.H."/>
            <person name="Wu K.P."/>
            <person name="Wang L.N."/>
            <person name="Leebens-Mack J.H."/>
            <person name="Tsai I.J."/>
        </authorList>
    </citation>
    <scope>NUCLEOTIDE SEQUENCE [LARGE SCALE GENOMIC DNA]</scope>
    <source>
        <strain evidence="18">cv. Chaw 1501</strain>
        <tissue evidence="17">Young leaves</tissue>
    </source>
</reference>
<dbReference type="GO" id="GO:0051536">
    <property type="term" value="F:iron-sulfur cluster binding"/>
    <property type="evidence" value="ECO:0007669"/>
    <property type="project" value="UniProtKB-KW"/>
</dbReference>
<dbReference type="GO" id="GO:0016020">
    <property type="term" value="C:membrane"/>
    <property type="evidence" value="ECO:0007669"/>
    <property type="project" value="UniProtKB-SubCell"/>
</dbReference>
<dbReference type="PANTHER" id="PTHR21314:SF0">
    <property type="entry name" value="QUEUOSINE 5'-PHOSPHATE N-GLYCOSYLASE_HYDROLASE"/>
    <property type="match status" value="1"/>
</dbReference>
<gene>
    <name evidence="17" type="ORF">CKAN_01517300</name>
</gene>
<keyword evidence="6 15" id="KW-1133">Transmembrane helix</keyword>
<dbReference type="PANTHER" id="PTHR21314">
    <property type="entry name" value="QUEUOSINE 5'-PHOSPHATE N-GLYCOSYLASE_HYDROLASE-RELATED"/>
    <property type="match status" value="1"/>
</dbReference>
<evidence type="ECO:0000256" key="9">
    <source>
        <dbReference type="ARBA" id="ARBA00023136"/>
    </source>
</evidence>